<proteinExistence type="predicted"/>
<keyword evidence="3" id="KW-1185">Reference proteome</keyword>
<evidence type="ECO:0000313" key="2">
    <source>
        <dbReference type="EMBL" id="MBW0542499.1"/>
    </source>
</evidence>
<dbReference type="EMBL" id="AVOT02047225">
    <property type="protein sequence ID" value="MBW0542499.1"/>
    <property type="molecule type" value="Genomic_DNA"/>
</dbReference>
<evidence type="ECO:0000256" key="1">
    <source>
        <dbReference type="SAM" id="MobiDB-lite"/>
    </source>
</evidence>
<organism evidence="2 3">
    <name type="scientific">Austropuccinia psidii MF-1</name>
    <dbReference type="NCBI Taxonomy" id="1389203"/>
    <lineage>
        <taxon>Eukaryota</taxon>
        <taxon>Fungi</taxon>
        <taxon>Dikarya</taxon>
        <taxon>Basidiomycota</taxon>
        <taxon>Pucciniomycotina</taxon>
        <taxon>Pucciniomycetes</taxon>
        <taxon>Pucciniales</taxon>
        <taxon>Sphaerophragmiaceae</taxon>
        <taxon>Austropuccinia</taxon>
    </lineage>
</organism>
<evidence type="ECO:0000313" key="3">
    <source>
        <dbReference type="Proteomes" id="UP000765509"/>
    </source>
</evidence>
<comment type="caution">
    <text evidence="2">The sequence shown here is derived from an EMBL/GenBank/DDBJ whole genome shotgun (WGS) entry which is preliminary data.</text>
</comment>
<feature type="region of interest" description="Disordered" evidence="1">
    <location>
        <begin position="64"/>
        <end position="90"/>
    </location>
</feature>
<reference evidence="2" key="1">
    <citation type="submission" date="2021-03" db="EMBL/GenBank/DDBJ databases">
        <title>Draft genome sequence of rust myrtle Austropuccinia psidii MF-1, a brazilian biotype.</title>
        <authorList>
            <person name="Quecine M.C."/>
            <person name="Pachon D.M.R."/>
            <person name="Bonatelli M.L."/>
            <person name="Correr F.H."/>
            <person name="Franceschini L.M."/>
            <person name="Leite T.F."/>
            <person name="Margarido G.R.A."/>
            <person name="Almeida C.A."/>
            <person name="Ferrarezi J.A."/>
            <person name="Labate C.A."/>
        </authorList>
    </citation>
    <scope>NUCLEOTIDE SEQUENCE</scope>
    <source>
        <strain evidence="2">MF-1</strain>
    </source>
</reference>
<protein>
    <submittedName>
        <fullName evidence="2">Uncharacterized protein</fullName>
    </submittedName>
</protein>
<dbReference type="Proteomes" id="UP000765509">
    <property type="component" value="Unassembled WGS sequence"/>
</dbReference>
<accession>A0A9Q3IKU3</accession>
<gene>
    <name evidence="2" type="ORF">O181_082214</name>
</gene>
<dbReference type="AlphaFoldDB" id="A0A9Q3IKU3"/>
<name>A0A9Q3IKU3_9BASI</name>
<sequence>MLTSLSLTNQRHPGTRPVNLVLSRLRAKTDRPPRRGDGSLRAAAAYRWQSRASLETFKCPRACGRSGSPAIVSIHNPTSSESSPRKQEKL</sequence>